<dbReference type="GO" id="GO:0005884">
    <property type="term" value="C:actin filament"/>
    <property type="evidence" value="ECO:0007669"/>
    <property type="project" value="TreeGrafter"/>
</dbReference>
<feature type="compositionally biased region" description="Pro residues" evidence="1">
    <location>
        <begin position="420"/>
        <end position="437"/>
    </location>
</feature>
<organism evidence="2 3">
    <name type="scientific">Pelagomonas calceolata</name>
    <dbReference type="NCBI Taxonomy" id="35677"/>
    <lineage>
        <taxon>Eukaryota</taxon>
        <taxon>Sar</taxon>
        <taxon>Stramenopiles</taxon>
        <taxon>Ochrophyta</taxon>
        <taxon>Pelagophyceae</taxon>
        <taxon>Pelagomonadales</taxon>
        <taxon>Pelagomonadaceae</taxon>
        <taxon>Pelagomonas</taxon>
    </lineage>
</organism>
<feature type="compositionally biased region" description="Basic and acidic residues" evidence="1">
    <location>
        <begin position="10"/>
        <end position="23"/>
    </location>
</feature>
<dbReference type="PANTHER" id="PTHR45691:SF6">
    <property type="entry name" value="PROTEIN DIAPHANOUS"/>
    <property type="match status" value="1"/>
</dbReference>
<dbReference type="InterPro" id="IPR051412">
    <property type="entry name" value="Formin_Homology_Diaphanous_sf"/>
</dbReference>
<reference evidence="2" key="1">
    <citation type="submission" date="2021-11" db="EMBL/GenBank/DDBJ databases">
        <authorList>
            <consortium name="Genoscope - CEA"/>
            <person name="William W."/>
        </authorList>
    </citation>
    <scope>NUCLEOTIDE SEQUENCE</scope>
</reference>
<evidence type="ECO:0000313" key="2">
    <source>
        <dbReference type="EMBL" id="CAH0368527.1"/>
    </source>
</evidence>
<sequence length="724" mass="79464">METPNSSGSEKMDVEPKEGRRSTPGESPLAGPHRALDGIGRFADPNDLRALRAVSKQFNAHSRLPAAIKRCFEKRWAARSVSKRARWRLEAVEAMGRCLGVDAEEFLTKTLKGDKLQAVRAASARWLARIARRAAPETKKRIFAAACLRYDEERGRMNVRQAIERSFPDVYESCEELVRQHPKGGALAAFVAATRAAREAQLQRQREALKAAAAGVMGGKIHLFRECAAGFRRVHFKVDRGRDDSLKLAFANPLERSVLLRRYESRGLVGDQRLDVVEIPPRSVRHFATLEFPSSCRRRRAPPPRPGGGPPPRPPAITKGPPPPPPPPPPKDRWVLRVPPLEACAHPLLAPDRWIFNGSGLLRLEARFRGRYDTRGAQDCHREPPFELWTFELGPGALTCRVDPVLSNFVTPFGYDPTPNRTPPGYRPQPPPPPPPTHWRQSLSDERARGIVTSVKPAKKAEKKNQHSEWLHRYPDPVQLLPATRPANLDVEARPGHPREFLFSDDSEPQPRQVFNQWPGLRPRAEEVAAQAAAEDDSEHPPGWREAWRALGPPAVLAAETLAGPAHDPRLAMRPSSFNTGVEPSPAPPTATDLLEENRRISTGQATATSTATYSAATSLSSLRATQAQNPGSSAAPLGADGDPPPGTNESMLRAQLDYARALDFEGATLDELSEVTATLGEIRDIALQVLGSAHPDTVNMENLLQQAQDALAARQAPPPPGSA</sequence>
<dbReference type="PANTHER" id="PTHR45691">
    <property type="entry name" value="PROTEIN DIAPHANOUS"/>
    <property type="match status" value="1"/>
</dbReference>
<feature type="region of interest" description="Disordered" evidence="1">
    <location>
        <begin position="1"/>
        <end position="38"/>
    </location>
</feature>
<feature type="region of interest" description="Disordered" evidence="1">
    <location>
        <begin position="416"/>
        <end position="441"/>
    </location>
</feature>
<evidence type="ECO:0000313" key="3">
    <source>
        <dbReference type="Proteomes" id="UP000789595"/>
    </source>
</evidence>
<dbReference type="GO" id="GO:0030041">
    <property type="term" value="P:actin filament polymerization"/>
    <property type="evidence" value="ECO:0007669"/>
    <property type="project" value="TreeGrafter"/>
</dbReference>
<evidence type="ECO:0000256" key="1">
    <source>
        <dbReference type="SAM" id="MobiDB-lite"/>
    </source>
</evidence>
<feature type="compositionally biased region" description="Pro residues" evidence="1">
    <location>
        <begin position="303"/>
        <end position="329"/>
    </location>
</feature>
<feature type="compositionally biased region" description="Basic and acidic residues" evidence="1">
    <location>
        <begin position="491"/>
        <end position="502"/>
    </location>
</feature>
<feature type="region of interest" description="Disordered" evidence="1">
    <location>
        <begin position="489"/>
        <end position="547"/>
    </location>
</feature>
<feature type="region of interest" description="Disordered" evidence="1">
    <location>
        <begin position="566"/>
        <end position="592"/>
    </location>
</feature>
<feature type="region of interest" description="Disordered" evidence="1">
    <location>
        <begin position="623"/>
        <end position="651"/>
    </location>
</feature>
<dbReference type="EMBL" id="CAKKNE010000002">
    <property type="protein sequence ID" value="CAH0368527.1"/>
    <property type="molecule type" value="Genomic_DNA"/>
</dbReference>
<name>A0A8J2WU88_9STRA</name>
<accession>A0A8J2WU88</accession>
<gene>
    <name evidence="2" type="ORF">PECAL_2P15940</name>
</gene>
<proteinExistence type="predicted"/>
<protein>
    <submittedName>
        <fullName evidence="2">Uncharacterized protein</fullName>
    </submittedName>
</protein>
<feature type="region of interest" description="Disordered" evidence="1">
    <location>
        <begin position="295"/>
        <end position="334"/>
    </location>
</feature>
<keyword evidence="3" id="KW-1185">Reference proteome</keyword>
<feature type="compositionally biased region" description="Basic and acidic residues" evidence="1">
    <location>
        <begin position="459"/>
        <end position="475"/>
    </location>
</feature>
<dbReference type="Proteomes" id="UP000789595">
    <property type="component" value="Unassembled WGS sequence"/>
</dbReference>
<feature type="region of interest" description="Disordered" evidence="1">
    <location>
        <begin position="455"/>
        <end position="475"/>
    </location>
</feature>
<comment type="caution">
    <text evidence="2">The sequence shown here is derived from an EMBL/GenBank/DDBJ whole genome shotgun (WGS) entry which is preliminary data.</text>
</comment>
<dbReference type="AlphaFoldDB" id="A0A8J2WU88"/>